<dbReference type="KEGG" id="aten:116289870"/>
<sequence length="142" mass="15802">MVAVDKEGLNAAYENVRDDKSDETWATFGYDDSNQVVHLKSGVNYDEFLEELKDDERLYGFVRIESGDELSKRAKFVLVAWVGENLSAMKKAKVGTDKSSVKAVLKNFAVEILTGEKDELELEHVKKVVQKAGGANYGTGQH</sequence>
<dbReference type="InterPro" id="IPR029006">
    <property type="entry name" value="ADF-H/Gelsolin-like_dom_sf"/>
</dbReference>
<reference evidence="11" key="1">
    <citation type="submission" date="2025-08" db="UniProtKB">
        <authorList>
            <consortium name="RefSeq"/>
        </authorList>
    </citation>
    <scope>IDENTIFICATION</scope>
    <source>
        <tissue evidence="11">Tentacle</tissue>
    </source>
</reference>
<dbReference type="RefSeq" id="XP_031552668.1">
    <property type="nucleotide sequence ID" value="XM_031696808.1"/>
</dbReference>
<accession>A0A6P8HC14</accession>
<dbReference type="FunCoup" id="A0A6P8HC14">
    <property type="interactions" value="376"/>
</dbReference>
<dbReference type="SMART" id="SM00102">
    <property type="entry name" value="ADF"/>
    <property type="match status" value="1"/>
</dbReference>
<comment type="subcellular location">
    <subcellularLocation>
        <location evidence="1">Cytoplasm</location>
        <location evidence="1">Cytoskeleton</location>
    </subcellularLocation>
</comment>
<dbReference type="OrthoDB" id="20822at2759"/>
<keyword evidence="2" id="KW-0963">Cytoplasm</keyword>
<dbReference type="CDD" id="cd11282">
    <property type="entry name" value="ADF_coactosin_like"/>
    <property type="match status" value="1"/>
</dbReference>
<evidence type="ECO:0000313" key="10">
    <source>
        <dbReference type="Proteomes" id="UP000515163"/>
    </source>
</evidence>
<evidence type="ECO:0000256" key="2">
    <source>
        <dbReference type="ARBA" id="ARBA00022490"/>
    </source>
</evidence>
<evidence type="ECO:0000256" key="4">
    <source>
        <dbReference type="ARBA" id="ARBA00023212"/>
    </source>
</evidence>
<name>A0A6P8HC14_ACTTE</name>
<evidence type="ECO:0000256" key="8">
    <source>
        <dbReference type="ARBA" id="ARBA00068121"/>
    </source>
</evidence>
<comment type="function">
    <text evidence="6">Binds to F-actin in a calcium-independent manner. Has no direct effect on actin depolymerization. Acts as a chaperone for ALOX5 (5LO), influencing both its stability and activity in leukotrienes synthesis.</text>
</comment>
<dbReference type="Proteomes" id="UP000515163">
    <property type="component" value="Unplaced"/>
</dbReference>
<evidence type="ECO:0000256" key="7">
    <source>
        <dbReference type="ARBA" id="ARBA00062335"/>
    </source>
</evidence>
<evidence type="ECO:0000256" key="3">
    <source>
        <dbReference type="ARBA" id="ARBA00023203"/>
    </source>
</evidence>
<dbReference type="GO" id="GO:0030864">
    <property type="term" value="C:cortical actin cytoskeleton"/>
    <property type="evidence" value="ECO:0007669"/>
    <property type="project" value="TreeGrafter"/>
</dbReference>
<dbReference type="GO" id="GO:0030427">
    <property type="term" value="C:site of polarized growth"/>
    <property type="evidence" value="ECO:0007669"/>
    <property type="project" value="TreeGrafter"/>
</dbReference>
<keyword evidence="4" id="KW-0206">Cytoskeleton</keyword>
<dbReference type="InParanoid" id="A0A6P8HC14"/>
<dbReference type="SUPFAM" id="SSF55753">
    <property type="entry name" value="Actin depolymerizing proteins"/>
    <property type="match status" value="1"/>
</dbReference>
<evidence type="ECO:0000259" key="9">
    <source>
        <dbReference type="PROSITE" id="PS51263"/>
    </source>
</evidence>
<dbReference type="GO" id="GO:0051015">
    <property type="term" value="F:actin filament binding"/>
    <property type="evidence" value="ECO:0007669"/>
    <property type="project" value="TreeGrafter"/>
</dbReference>
<organism evidence="10 11">
    <name type="scientific">Actinia tenebrosa</name>
    <name type="common">Australian red waratah sea anemone</name>
    <dbReference type="NCBI Taxonomy" id="6105"/>
    <lineage>
        <taxon>Eukaryota</taxon>
        <taxon>Metazoa</taxon>
        <taxon>Cnidaria</taxon>
        <taxon>Anthozoa</taxon>
        <taxon>Hexacorallia</taxon>
        <taxon>Actiniaria</taxon>
        <taxon>Actiniidae</taxon>
        <taxon>Actinia</taxon>
    </lineage>
</organism>
<proteinExistence type="inferred from homology"/>
<dbReference type="PROSITE" id="PS51263">
    <property type="entry name" value="ADF_H"/>
    <property type="match status" value="1"/>
</dbReference>
<dbReference type="GO" id="GO:0030833">
    <property type="term" value="P:regulation of actin filament polymerization"/>
    <property type="evidence" value="ECO:0007669"/>
    <property type="project" value="TreeGrafter"/>
</dbReference>
<feature type="domain" description="ADF-H" evidence="9">
    <location>
        <begin position="1"/>
        <end position="130"/>
    </location>
</feature>
<protein>
    <recommendedName>
        <fullName evidence="8">Coactosin-like protein</fullName>
    </recommendedName>
</protein>
<evidence type="ECO:0000256" key="6">
    <source>
        <dbReference type="ARBA" id="ARBA00058385"/>
    </source>
</evidence>
<evidence type="ECO:0000256" key="5">
    <source>
        <dbReference type="ARBA" id="ARBA00038052"/>
    </source>
</evidence>
<dbReference type="FunFam" id="3.40.20.10:FF:000018">
    <property type="entry name" value="Coactosin-like 1"/>
    <property type="match status" value="1"/>
</dbReference>
<comment type="similarity">
    <text evidence="5">Belongs to the actin-binding proteins ADF family. Coactosin subfamily.</text>
</comment>
<keyword evidence="3" id="KW-0009">Actin-binding</keyword>
<dbReference type="PANTHER" id="PTHR10829">
    <property type="entry name" value="CORTACTIN AND DREBRIN"/>
    <property type="match status" value="1"/>
</dbReference>
<gene>
    <name evidence="11" type="primary">LOC116289870</name>
</gene>
<dbReference type="GeneID" id="116289870"/>
<dbReference type="Gene3D" id="3.40.20.10">
    <property type="entry name" value="Severin"/>
    <property type="match status" value="1"/>
</dbReference>
<evidence type="ECO:0000313" key="11">
    <source>
        <dbReference type="RefSeq" id="XP_031552668.1"/>
    </source>
</evidence>
<keyword evidence="10" id="KW-1185">Reference proteome</keyword>
<dbReference type="PANTHER" id="PTHR10829:SF29">
    <property type="entry name" value="COACTOSIN-LIKE PROTEIN"/>
    <property type="match status" value="1"/>
</dbReference>
<dbReference type="AlphaFoldDB" id="A0A6P8HC14"/>
<dbReference type="GO" id="GO:0005884">
    <property type="term" value="C:actin filament"/>
    <property type="evidence" value="ECO:0007669"/>
    <property type="project" value="TreeGrafter"/>
</dbReference>
<evidence type="ECO:0000256" key="1">
    <source>
        <dbReference type="ARBA" id="ARBA00004245"/>
    </source>
</evidence>
<dbReference type="Pfam" id="PF00241">
    <property type="entry name" value="Cofilin_ADF"/>
    <property type="match status" value="1"/>
</dbReference>
<comment type="subunit">
    <text evidence="7">Interacts with 5-lipoxygenase (ALOX5/5LO) in a calcium-independent manner. Binds to F-actin with a stoichiometry of 1:2.</text>
</comment>
<dbReference type="InterPro" id="IPR002108">
    <property type="entry name" value="ADF-H"/>
</dbReference>